<evidence type="ECO:0000313" key="2">
    <source>
        <dbReference type="Proteomes" id="UP001556367"/>
    </source>
</evidence>
<dbReference type="Proteomes" id="UP001556367">
    <property type="component" value="Unassembled WGS sequence"/>
</dbReference>
<sequence length="112" mass="12370">MISDCPASAMNFFHNRGALSEGFLAAMMIQMFTSRGITTGEILPGMGDDSTFGGVYYHVIQRRPGFDWISLLRASNDISGRDCCTLFFLGRIIAHYQCLVFVMAGIDYLLGV</sequence>
<name>A0ABR3JSW0_9AGAR</name>
<gene>
    <name evidence="1" type="ORF">HGRIS_014210</name>
</gene>
<dbReference type="EMBL" id="JASNQZ010000003">
    <property type="protein sequence ID" value="KAL0958891.1"/>
    <property type="molecule type" value="Genomic_DNA"/>
</dbReference>
<reference evidence="2" key="1">
    <citation type="submission" date="2024-06" db="EMBL/GenBank/DDBJ databases">
        <title>Multi-omics analyses provide insights into the biosynthesis of the anticancer antibiotic pleurotin in Hohenbuehelia grisea.</title>
        <authorList>
            <person name="Weaver J.A."/>
            <person name="Alberti F."/>
        </authorList>
    </citation>
    <scope>NUCLEOTIDE SEQUENCE [LARGE SCALE GENOMIC DNA]</scope>
    <source>
        <strain evidence="2">T-177</strain>
    </source>
</reference>
<keyword evidence="2" id="KW-1185">Reference proteome</keyword>
<accession>A0ABR3JSW0</accession>
<comment type="caution">
    <text evidence="1">The sequence shown here is derived from an EMBL/GenBank/DDBJ whole genome shotgun (WGS) entry which is preliminary data.</text>
</comment>
<evidence type="ECO:0000313" key="1">
    <source>
        <dbReference type="EMBL" id="KAL0958891.1"/>
    </source>
</evidence>
<protein>
    <submittedName>
        <fullName evidence="1">Uncharacterized protein</fullName>
    </submittedName>
</protein>
<proteinExistence type="predicted"/>
<organism evidence="1 2">
    <name type="scientific">Hohenbuehelia grisea</name>
    <dbReference type="NCBI Taxonomy" id="104357"/>
    <lineage>
        <taxon>Eukaryota</taxon>
        <taxon>Fungi</taxon>
        <taxon>Dikarya</taxon>
        <taxon>Basidiomycota</taxon>
        <taxon>Agaricomycotina</taxon>
        <taxon>Agaricomycetes</taxon>
        <taxon>Agaricomycetidae</taxon>
        <taxon>Agaricales</taxon>
        <taxon>Pleurotineae</taxon>
        <taxon>Pleurotaceae</taxon>
        <taxon>Hohenbuehelia</taxon>
    </lineage>
</organism>